<evidence type="ECO:0000313" key="4">
    <source>
        <dbReference type="Proteomes" id="UP000094819"/>
    </source>
</evidence>
<organism evidence="3 4">
    <name type="scientific">Cryptococcus wingfieldii CBS 7118</name>
    <dbReference type="NCBI Taxonomy" id="1295528"/>
    <lineage>
        <taxon>Eukaryota</taxon>
        <taxon>Fungi</taxon>
        <taxon>Dikarya</taxon>
        <taxon>Basidiomycota</taxon>
        <taxon>Agaricomycotina</taxon>
        <taxon>Tremellomycetes</taxon>
        <taxon>Tremellales</taxon>
        <taxon>Cryptococcaceae</taxon>
        <taxon>Cryptococcus</taxon>
    </lineage>
</organism>
<sequence>MCHETPTSQFIGTLVTTIGTFYFIYHIWAYDKGKCLKFTKRTAFRWLIVWMFILSMLLFEAWGIILTYVKYQEWYMVHNGDIIPVPFSAWSDSRQFLVRSAYQILSIAWLLVLAIHSEETLYWAYLIGAIRGRNTKSWYRSVHFKVWIACCIFVAGVVPGVANIETQNLTTMEDNIFLVGSISAFILFIGSIWLLFVFPKFIQESRRQGAALDVIARLQYFKELNSVRTLFRLLYCISILTLAIDGRTERKVVNSNHFWLDCFYISGLFFVFTSNSLSLMILLPRNMADEAGFTQAQQVFVRQNVRQRDLRTRGRGQERELELPSTSTIDRKFSPYTPPPTDDIESDAIHLTQLPSPRAAPHRGSQPWQALGEALNIEQQDPEMGYNDRVGETSKASISASDFDKPFAMNRGERLLRDGENIEQPTLLNHFRSPADFTDPPTPRDLNIVVVTDTVEVEEKGP</sequence>
<feature type="region of interest" description="Disordered" evidence="1">
    <location>
        <begin position="310"/>
        <end position="345"/>
    </location>
</feature>
<feature type="transmembrane region" description="Helical" evidence="2">
    <location>
        <begin position="46"/>
        <end position="69"/>
    </location>
</feature>
<feature type="transmembrane region" description="Helical" evidence="2">
    <location>
        <begin position="264"/>
        <end position="283"/>
    </location>
</feature>
<dbReference type="EMBL" id="AWGH01000027">
    <property type="protein sequence ID" value="ODN87747.1"/>
    <property type="molecule type" value="Genomic_DNA"/>
</dbReference>
<evidence type="ECO:0000256" key="1">
    <source>
        <dbReference type="SAM" id="MobiDB-lite"/>
    </source>
</evidence>
<proteinExistence type="predicted"/>
<keyword evidence="4" id="KW-1185">Reference proteome</keyword>
<dbReference type="AlphaFoldDB" id="A0A1E3IGM3"/>
<keyword evidence="2" id="KW-0472">Membrane</keyword>
<reference evidence="3 4" key="1">
    <citation type="submission" date="2016-06" db="EMBL/GenBank/DDBJ databases">
        <title>Evolution of pathogenesis and genome organization in the Tremellales.</title>
        <authorList>
            <person name="Cuomo C."/>
            <person name="Litvintseva A."/>
            <person name="Heitman J."/>
            <person name="Chen Y."/>
            <person name="Sun S."/>
            <person name="Springer D."/>
            <person name="Dromer F."/>
            <person name="Young S."/>
            <person name="Zeng Q."/>
            <person name="Chapman S."/>
            <person name="Gujja S."/>
            <person name="Saif S."/>
            <person name="Birren B."/>
        </authorList>
    </citation>
    <scope>NUCLEOTIDE SEQUENCE [LARGE SCALE GENOMIC DNA]</scope>
    <source>
        <strain evidence="3 4">CBS 7118</strain>
    </source>
</reference>
<feature type="compositionally biased region" description="Basic and acidic residues" evidence="1">
    <location>
        <begin position="310"/>
        <end position="322"/>
    </location>
</feature>
<comment type="caution">
    <text evidence="3">The sequence shown here is derived from an EMBL/GenBank/DDBJ whole genome shotgun (WGS) entry which is preliminary data.</text>
</comment>
<feature type="transmembrane region" description="Helical" evidence="2">
    <location>
        <begin position="176"/>
        <end position="198"/>
    </location>
</feature>
<dbReference type="RefSeq" id="XP_019029090.1">
    <property type="nucleotide sequence ID" value="XM_019178996.1"/>
</dbReference>
<feature type="transmembrane region" description="Helical" evidence="2">
    <location>
        <begin position="6"/>
        <end position="25"/>
    </location>
</feature>
<protein>
    <submittedName>
        <fullName evidence="3">Uncharacterized protein</fullName>
    </submittedName>
</protein>
<dbReference type="Proteomes" id="UP000094819">
    <property type="component" value="Unassembled WGS sequence"/>
</dbReference>
<gene>
    <name evidence="3" type="ORF">L198_06977</name>
</gene>
<evidence type="ECO:0000313" key="3">
    <source>
        <dbReference type="EMBL" id="ODN87747.1"/>
    </source>
</evidence>
<name>A0A1E3IGM3_9TREE</name>
<dbReference type="GeneID" id="30196188"/>
<keyword evidence="2" id="KW-0812">Transmembrane</keyword>
<feature type="transmembrane region" description="Helical" evidence="2">
    <location>
        <begin position="146"/>
        <end position="164"/>
    </location>
</feature>
<keyword evidence="2" id="KW-1133">Transmembrane helix</keyword>
<dbReference type="OrthoDB" id="2573751at2759"/>
<evidence type="ECO:0000256" key="2">
    <source>
        <dbReference type="SAM" id="Phobius"/>
    </source>
</evidence>
<feature type="transmembrane region" description="Helical" evidence="2">
    <location>
        <begin position="101"/>
        <end position="125"/>
    </location>
</feature>
<accession>A0A1E3IGM3</accession>